<dbReference type="Gene3D" id="3.40.1410.10">
    <property type="entry name" value="Chorismate lyase-like"/>
    <property type="match status" value="1"/>
</dbReference>
<dbReference type="GO" id="GO:0003677">
    <property type="term" value="F:DNA binding"/>
    <property type="evidence" value="ECO:0007669"/>
    <property type="project" value="UniProtKB-KW"/>
</dbReference>
<sequence>MMPSSRETKYQQVAQLIEERYICPTDENMPLPTERQLQDIFSVSRDTIRRALRELANAGLIYHVQGSGTYVAPHKHPMRAPSLRSFTDDMAARGHRPHSLTLTCHLIEAPLAVQRDLNLDAGAKVIQIQRLRQADGSPIALETAHFLPEAFSHVEPELSASLDAQMRASGFQVETATVRVVATNLTQTEAAQLGVPLGAAALRVEKVGYTVRGLPVESTQTLYRGDRYDFEIEVKR</sequence>
<dbReference type="GO" id="GO:0003700">
    <property type="term" value="F:DNA-binding transcription factor activity"/>
    <property type="evidence" value="ECO:0007669"/>
    <property type="project" value="InterPro"/>
</dbReference>
<evidence type="ECO:0000313" key="6">
    <source>
        <dbReference type="Proteomes" id="UP000297951"/>
    </source>
</evidence>
<dbReference type="EMBL" id="SPQC01000003">
    <property type="protein sequence ID" value="TFU23984.1"/>
    <property type="molecule type" value="Genomic_DNA"/>
</dbReference>
<evidence type="ECO:0000313" key="5">
    <source>
        <dbReference type="EMBL" id="TFU23984.1"/>
    </source>
</evidence>
<name>A0A4Y9F7L1_9MICC</name>
<organism evidence="5 6">
    <name type="scientific">Rothia nasimurium</name>
    <dbReference type="NCBI Taxonomy" id="85336"/>
    <lineage>
        <taxon>Bacteria</taxon>
        <taxon>Bacillati</taxon>
        <taxon>Actinomycetota</taxon>
        <taxon>Actinomycetes</taxon>
        <taxon>Micrococcales</taxon>
        <taxon>Micrococcaceae</taxon>
        <taxon>Rothia</taxon>
    </lineage>
</organism>
<dbReference type="PANTHER" id="PTHR44846">
    <property type="entry name" value="MANNOSYL-D-GLYCERATE TRANSPORT/METABOLISM SYSTEM REPRESSOR MNGR-RELATED"/>
    <property type="match status" value="1"/>
</dbReference>
<evidence type="ECO:0000256" key="2">
    <source>
        <dbReference type="ARBA" id="ARBA00023125"/>
    </source>
</evidence>
<dbReference type="PROSITE" id="PS50949">
    <property type="entry name" value="HTH_GNTR"/>
    <property type="match status" value="1"/>
</dbReference>
<dbReference type="Gene3D" id="1.10.10.10">
    <property type="entry name" value="Winged helix-like DNA-binding domain superfamily/Winged helix DNA-binding domain"/>
    <property type="match status" value="1"/>
</dbReference>
<comment type="caution">
    <text evidence="5">The sequence shown here is derived from an EMBL/GenBank/DDBJ whole genome shotgun (WGS) entry which is preliminary data.</text>
</comment>
<reference evidence="5 6" key="1">
    <citation type="submission" date="2019-03" db="EMBL/GenBank/DDBJ databases">
        <title>Diversity of the mouse oral microbiome.</title>
        <authorList>
            <person name="Joseph S."/>
            <person name="Aduse-Opoku J."/>
            <person name="Curtis M."/>
            <person name="Wade W."/>
            <person name="Hashim A."/>
        </authorList>
    </citation>
    <scope>NUCLEOTIDE SEQUENCE [LARGE SCALE GENOMIC DNA]</scope>
    <source>
        <strain evidence="6">irhom_31</strain>
    </source>
</reference>
<keyword evidence="3" id="KW-0804">Transcription</keyword>
<dbReference type="SMART" id="SM00345">
    <property type="entry name" value="HTH_GNTR"/>
    <property type="match status" value="1"/>
</dbReference>
<feature type="domain" description="HTH gntR-type" evidence="4">
    <location>
        <begin position="7"/>
        <end position="74"/>
    </location>
</feature>
<dbReference type="AlphaFoldDB" id="A0A4Y9F7L1"/>
<dbReference type="PRINTS" id="PR00035">
    <property type="entry name" value="HTHGNTR"/>
</dbReference>
<dbReference type="InterPro" id="IPR036390">
    <property type="entry name" value="WH_DNA-bd_sf"/>
</dbReference>
<dbReference type="CDD" id="cd07377">
    <property type="entry name" value="WHTH_GntR"/>
    <property type="match status" value="1"/>
</dbReference>
<dbReference type="SUPFAM" id="SSF64288">
    <property type="entry name" value="Chorismate lyase-like"/>
    <property type="match status" value="1"/>
</dbReference>
<dbReference type="InterPro" id="IPR050679">
    <property type="entry name" value="Bact_HTH_transcr_reg"/>
</dbReference>
<dbReference type="SMART" id="SM00866">
    <property type="entry name" value="UTRA"/>
    <property type="match status" value="1"/>
</dbReference>
<dbReference type="RefSeq" id="WP_135011176.1">
    <property type="nucleotide sequence ID" value="NZ_JADGLK010000003.1"/>
</dbReference>
<gene>
    <name evidence="5" type="ORF">E4U03_01215</name>
</gene>
<keyword evidence="1" id="KW-0805">Transcription regulation</keyword>
<dbReference type="SUPFAM" id="SSF46785">
    <property type="entry name" value="Winged helix' DNA-binding domain"/>
    <property type="match status" value="1"/>
</dbReference>
<dbReference type="GO" id="GO:0045892">
    <property type="term" value="P:negative regulation of DNA-templated transcription"/>
    <property type="evidence" value="ECO:0007669"/>
    <property type="project" value="TreeGrafter"/>
</dbReference>
<dbReference type="InterPro" id="IPR028978">
    <property type="entry name" value="Chorismate_lyase_/UTRA_dom_sf"/>
</dbReference>
<evidence type="ECO:0000256" key="1">
    <source>
        <dbReference type="ARBA" id="ARBA00023015"/>
    </source>
</evidence>
<dbReference type="PANTHER" id="PTHR44846:SF1">
    <property type="entry name" value="MANNOSYL-D-GLYCERATE TRANSPORT_METABOLISM SYSTEM REPRESSOR MNGR-RELATED"/>
    <property type="match status" value="1"/>
</dbReference>
<dbReference type="InterPro" id="IPR000524">
    <property type="entry name" value="Tscrpt_reg_HTH_GntR"/>
</dbReference>
<dbReference type="Pfam" id="PF00392">
    <property type="entry name" value="GntR"/>
    <property type="match status" value="1"/>
</dbReference>
<keyword evidence="2" id="KW-0238">DNA-binding</keyword>
<accession>A0A4Y9F7L1</accession>
<dbReference type="OrthoDB" id="7363114at2"/>
<evidence type="ECO:0000259" key="4">
    <source>
        <dbReference type="PROSITE" id="PS50949"/>
    </source>
</evidence>
<proteinExistence type="predicted"/>
<dbReference type="InterPro" id="IPR036388">
    <property type="entry name" value="WH-like_DNA-bd_sf"/>
</dbReference>
<evidence type="ECO:0000256" key="3">
    <source>
        <dbReference type="ARBA" id="ARBA00023163"/>
    </source>
</evidence>
<dbReference type="Proteomes" id="UP000297951">
    <property type="component" value="Unassembled WGS sequence"/>
</dbReference>
<protein>
    <submittedName>
        <fullName evidence="5">GntR family transcriptional regulator</fullName>
    </submittedName>
</protein>
<dbReference type="InterPro" id="IPR011663">
    <property type="entry name" value="UTRA"/>
</dbReference>
<dbReference type="Pfam" id="PF07702">
    <property type="entry name" value="UTRA"/>
    <property type="match status" value="1"/>
</dbReference>